<accession>A0A1I6FRM1</accession>
<protein>
    <submittedName>
        <fullName evidence="3">Putative auto-transporter adhesin, head GIN domain</fullName>
    </submittedName>
</protein>
<feature type="domain" description="Putative auto-transporter adhesin head GIN" evidence="2">
    <location>
        <begin position="42"/>
        <end position="232"/>
    </location>
</feature>
<dbReference type="Pfam" id="PF10988">
    <property type="entry name" value="DUF2807"/>
    <property type="match status" value="1"/>
</dbReference>
<keyword evidence="1" id="KW-0732">Signal</keyword>
<feature type="chain" id="PRO_5011533340" evidence="1">
    <location>
        <begin position="24"/>
        <end position="253"/>
    </location>
</feature>
<feature type="signal peptide" evidence="1">
    <location>
        <begin position="1"/>
        <end position="23"/>
    </location>
</feature>
<dbReference type="EMBL" id="FOYQ01000001">
    <property type="protein sequence ID" value="SFR32581.1"/>
    <property type="molecule type" value="Genomic_DNA"/>
</dbReference>
<dbReference type="Gene3D" id="2.160.20.120">
    <property type="match status" value="1"/>
</dbReference>
<evidence type="ECO:0000259" key="2">
    <source>
        <dbReference type="Pfam" id="PF10988"/>
    </source>
</evidence>
<evidence type="ECO:0000256" key="1">
    <source>
        <dbReference type="SAM" id="SignalP"/>
    </source>
</evidence>
<dbReference type="AlphaFoldDB" id="A0A1I6FRM1"/>
<dbReference type="Proteomes" id="UP000199534">
    <property type="component" value="Unassembled WGS sequence"/>
</dbReference>
<sequence>MKRVLHIVLIASFALLNSCEENAPDCFQAAGDRISESVEVPAFDAITVFENIQLVVAQGPEQRVVIETGKNLRPEVSARVQDGVLILRDENNCNLFRDYGETVIRVTTPDLREIRSSTGWPITSAGILGFNNLRLISESFNNPETVTTDGTFDLELDCQTVRVVVNGIASVKLRGEADLADLTVAAGDSRIDARDLQATTVRINHRGSNDMLVNPRQRIEGIIRGYGDVRSFFRPEEIAVEEQFRGRLLFEVP</sequence>
<dbReference type="InterPro" id="IPR021255">
    <property type="entry name" value="DUF2807"/>
</dbReference>
<dbReference type="STRING" id="400055.SAMN04490243_0515"/>
<keyword evidence="4" id="KW-1185">Reference proteome</keyword>
<organism evidence="3 4">
    <name type="scientific">Robiginitalea myxolifaciens</name>
    <dbReference type="NCBI Taxonomy" id="400055"/>
    <lineage>
        <taxon>Bacteria</taxon>
        <taxon>Pseudomonadati</taxon>
        <taxon>Bacteroidota</taxon>
        <taxon>Flavobacteriia</taxon>
        <taxon>Flavobacteriales</taxon>
        <taxon>Flavobacteriaceae</taxon>
        <taxon>Robiginitalea</taxon>
    </lineage>
</organism>
<gene>
    <name evidence="3" type="ORF">SAMN04490243_0515</name>
</gene>
<evidence type="ECO:0000313" key="3">
    <source>
        <dbReference type="EMBL" id="SFR32581.1"/>
    </source>
</evidence>
<evidence type="ECO:0000313" key="4">
    <source>
        <dbReference type="Proteomes" id="UP000199534"/>
    </source>
</evidence>
<dbReference type="OrthoDB" id="1466971at2"/>
<reference evidence="3 4" key="1">
    <citation type="submission" date="2016-10" db="EMBL/GenBank/DDBJ databases">
        <authorList>
            <person name="de Groot N.N."/>
        </authorList>
    </citation>
    <scope>NUCLEOTIDE SEQUENCE [LARGE SCALE GENOMIC DNA]</scope>
    <source>
        <strain evidence="3 4">DSM 21019</strain>
    </source>
</reference>
<proteinExistence type="predicted"/>
<dbReference type="RefSeq" id="WP_092980435.1">
    <property type="nucleotide sequence ID" value="NZ_FOYQ01000001.1"/>
</dbReference>
<name>A0A1I6FRM1_9FLAO</name>